<name>A0A2M7G284_9BACT</name>
<dbReference type="Proteomes" id="UP000231019">
    <property type="component" value="Unassembled WGS sequence"/>
</dbReference>
<organism evidence="2 3">
    <name type="scientific">bacterium (Candidatus Blackallbacteria) CG17_big_fil_post_rev_8_21_14_2_50_48_46</name>
    <dbReference type="NCBI Taxonomy" id="2014261"/>
    <lineage>
        <taxon>Bacteria</taxon>
        <taxon>Candidatus Blackallbacteria</taxon>
    </lineage>
</organism>
<sequence>MLRPKKTREQGAALVMVLQLSVVGALMVGAIAYLVTSQNKYNLHSVRNERALWMAETGAQRFLSGLRNGDDCIDFSISTTNLNSSCTGYWLNTWIPIHDENNKTIGEYRVSLLPSTESKVKRVKSEGKVYDSKNGTVEINMSKRVIGVQFERFSLDNFAIASNHQLGGARINGGVRIYGGVFTAGRLGLDASSTGIYNDYHDLDTNQNFHGYPSPASPPQGEVYVYKDNISNPAPNPNGGIDLASQSDLGTNAAAFKAIHTDASVVDTGTPTGNPLPSTVGDSIVGDGQDTQVHANKIDHELPNVNFPDASVNSQFMTDRLVEATTNGCVRGSSGAPSNLVLGNASIANPAGAGCGSKFTYTVTGSGNNQVRLLHIEGAVFIYGSISAAEGIKYTGKGAIFATGNATFSEGLEPSVPTDYPNNAALGVVTSGDMALGQGSGSDTKYVGSFFANQQATINKSKIFGNIFAGRLEIPDTGTRPDIYVHPDVREQVGVPMPDFTNVKVSKTAWWEMYGDAAK</sequence>
<evidence type="ECO:0000256" key="1">
    <source>
        <dbReference type="SAM" id="Phobius"/>
    </source>
</evidence>
<feature type="transmembrane region" description="Helical" evidence="1">
    <location>
        <begin position="12"/>
        <end position="35"/>
    </location>
</feature>
<reference evidence="2 3" key="1">
    <citation type="submission" date="2017-09" db="EMBL/GenBank/DDBJ databases">
        <title>Depth-based differentiation of microbial function through sediment-hosted aquifers and enrichment of novel symbionts in the deep terrestrial subsurface.</title>
        <authorList>
            <person name="Probst A.J."/>
            <person name="Ladd B."/>
            <person name="Jarett J.K."/>
            <person name="Geller-Mcgrath D.E."/>
            <person name="Sieber C.M."/>
            <person name="Emerson J.B."/>
            <person name="Anantharaman K."/>
            <person name="Thomas B.C."/>
            <person name="Malmstrom R."/>
            <person name="Stieglmeier M."/>
            <person name="Klingl A."/>
            <person name="Woyke T."/>
            <person name="Ryan C.M."/>
            <person name="Banfield J.F."/>
        </authorList>
    </citation>
    <scope>NUCLEOTIDE SEQUENCE [LARGE SCALE GENOMIC DNA]</scope>
    <source>
        <strain evidence="2">CG17_big_fil_post_rev_8_21_14_2_50_48_46</strain>
    </source>
</reference>
<accession>A0A2M7G284</accession>
<evidence type="ECO:0000313" key="2">
    <source>
        <dbReference type="EMBL" id="PIW15901.1"/>
    </source>
</evidence>
<keyword evidence="1" id="KW-0812">Transmembrane</keyword>
<dbReference type="EMBL" id="PFFQ01000042">
    <property type="protein sequence ID" value="PIW15901.1"/>
    <property type="molecule type" value="Genomic_DNA"/>
</dbReference>
<protein>
    <recommendedName>
        <fullName evidence="4">Type 4 fimbrial biogenesis protein PilX N-terminal domain-containing protein</fullName>
    </recommendedName>
</protein>
<keyword evidence="1" id="KW-0472">Membrane</keyword>
<keyword evidence="1" id="KW-1133">Transmembrane helix</keyword>
<evidence type="ECO:0000313" key="3">
    <source>
        <dbReference type="Proteomes" id="UP000231019"/>
    </source>
</evidence>
<gene>
    <name evidence="2" type="ORF">COW36_15640</name>
</gene>
<dbReference type="AlphaFoldDB" id="A0A2M7G284"/>
<comment type="caution">
    <text evidence="2">The sequence shown here is derived from an EMBL/GenBank/DDBJ whole genome shotgun (WGS) entry which is preliminary data.</text>
</comment>
<evidence type="ECO:0008006" key="4">
    <source>
        <dbReference type="Google" id="ProtNLM"/>
    </source>
</evidence>
<proteinExistence type="predicted"/>